<dbReference type="EMBL" id="JABWSX010000001">
    <property type="protein sequence ID" value="NVL09787.1"/>
    <property type="molecule type" value="Genomic_DNA"/>
</dbReference>
<dbReference type="AlphaFoldDB" id="A0A973WRU4"/>
<dbReference type="RefSeq" id="WP_176533155.1">
    <property type="nucleotide sequence ID" value="NZ_CP088022.1"/>
</dbReference>
<evidence type="ECO:0000313" key="1">
    <source>
        <dbReference type="EMBL" id="NVL09787.1"/>
    </source>
</evidence>
<name>A0A973WRU4_9BRAD</name>
<protein>
    <submittedName>
        <fullName evidence="1">Uncharacterized protein</fullName>
    </submittedName>
</protein>
<gene>
    <name evidence="1" type="ORF">HU230_29160</name>
</gene>
<proteinExistence type="predicted"/>
<reference evidence="1" key="1">
    <citation type="submission" date="2020-06" db="EMBL/GenBank/DDBJ databases">
        <title>Whole Genome Sequence of Bradyrhizobium sp. Strain 66S1MB.</title>
        <authorList>
            <person name="Bromfield E."/>
            <person name="Cloutier S."/>
        </authorList>
    </citation>
    <scope>NUCLEOTIDE SEQUENCE</scope>
    <source>
        <strain evidence="1">66S1MB</strain>
    </source>
</reference>
<accession>A0A973WRU4</accession>
<comment type="caution">
    <text evidence="1">The sequence shown here is derived from an EMBL/GenBank/DDBJ whole genome shotgun (WGS) entry which is preliminary data.</text>
</comment>
<organism evidence="1">
    <name type="scientific">Bradyrhizobium quebecense</name>
    <dbReference type="NCBI Taxonomy" id="2748629"/>
    <lineage>
        <taxon>Bacteria</taxon>
        <taxon>Pseudomonadati</taxon>
        <taxon>Pseudomonadota</taxon>
        <taxon>Alphaproteobacteria</taxon>
        <taxon>Hyphomicrobiales</taxon>
        <taxon>Nitrobacteraceae</taxon>
        <taxon>Bradyrhizobium</taxon>
    </lineage>
</organism>
<sequence length="150" mass="16593">MAIASRIILDDGFLLPFGLKLTLSFWSGATEEIVGLRTDDPNLILEMAESWFMTDHKKAKFVSVAIDSFSTVDGARTAAVIISARPKDFSSRILVFLPYTPKTENSPTVLRAPRVDFPAESVSLMPKRDFVLTNLLRGRESHPVSKPGVQ</sequence>